<comment type="pathway">
    <text evidence="1 8">Lipid metabolism; fatty acid biosynthesis.</text>
</comment>
<evidence type="ECO:0000313" key="12">
    <source>
        <dbReference type="Proteomes" id="UP000051957"/>
    </source>
</evidence>
<dbReference type="Pfam" id="PF00364">
    <property type="entry name" value="Biotin_lipoyl"/>
    <property type="match status" value="1"/>
</dbReference>
<dbReference type="GO" id="GO:0006633">
    <property type="term" value="P:fatty acid biosynthetic process"/>
    <property type="evidence" value="ECO:0007669"/>
    <property type="project" value="UniProtKB-UniPathway"/>
</dbReference>
<dbReference type="PATRIC" id="fig|1423784.4.peg.1638"/>
<dbReference type="InterPro" id="IPR050709">
    <property type="entry name" value="Biotin_Carboxyl_Carrier/Decarb"/>
</dbReference>
<evidence type="ECO:0000313" key="11">
    <source>
        <dbReference type="EMBL" id="KRM47169.1"/>
    </source>
</evidence>
<accession>A0A0R1YXL4</accession>
<dbReference type="InterPro" id="IPR000089">
    <property type="entry name" value="Biotin_lipoyl"/>
</dbReference>
<dbReference type="EMBL" id="AZGK01000003">
    <property type="protein sequence ID" value="KRM47169.1"/>
    <property type="molecule type" value="Genomic_DNA"/>
</dbReference>
<dbReference type="Gene3D" id="2.40.50.100">
    <property type="match status" value="1"/>
</dbReference>
<keyword evidence="7 8" id="KW-0092">Biotin</keyword>
<keyword evidence="3 8" id="KW-0444">Lipid biosynthesis</keyword>
<dbReference type="InterPro" id="IPR001882">
    <property type="entry name" value="Biotin_BS"/>
</dbReference>
<comment type="function">
    <text evidence="8">This protein is a component of the acetyl coenzyme A carboxylase complex; first, biotin carboxylase catalyzes the carboxylation of the carrier protein and then the transcarboxylase transfers the carboxyl group to form malonyl-CoA.</text>
</comment>
<dbReference type="Proteomes" id="UP000051957">
    <property type="component" value="Unassembled WGS sequence"/>
</dbReference>
<organism evidence="11 12">
    <name type="scientific">Lentilactobacillus parabuchneri DSM 5707 = NBRC 107865</name>
    <dbReference type="NCBI Taxonomy" id="1423784"/>
    <lineage>
        <taxon>Bacteria</taxon>
        <taxon>Bacillati</taxon>
        <taxon>Bacillota</taxon>
        <taxon>Bacilli</taxon>
        <taxon>Lactobacillales</taxon>
        <taxon>Lactobacillaceae</taxon>
        <taxon>Lentilactobacillus</taxon>
    </lineage>
</organism>
<dbReference type="PANTHER" id="PTHR45266:SF3">
    <property type="entry name" value="OXALOACETATE DECARBOXYLASE ALPHA CHAIN"/>
    <property type="match status" value="1"/>
</dbReference>
<dbReference type="InterPro" id="IPR011053">
    <property type="entry name" value="Single_hybrid_motif"/>
</dbReference>
<dbReference type="PANTHER" id="PTHR45266">
    <property type="entry name" value="OXALOACETATE DECARBOXYLASE ALPHA CHAIN"/>
    <property type="match status" value="1"/>
</dbReference>
<dbReference type="CDD" id="cd06850">
    <property type="entry name" value="biotinyl_domain"/>
    <property type="match status" value="1"/>
</dbReference>
<feature type="domain" description="Lipoyl-binding" evidence="10">
    <location>
        <begin position="79"/>
        <end position="155"/>
    </location>
</feature>
<dbReference type="SUPFAM" id="SSF51230">
    <property type="entry name" value="Single hybrid motif"/>
    <property type="match status" value="1"/>
</dbReference>
<dbReference type="PROSITE" id="PS50968">
    <property type="entry name" value="BIOTINYL_LIPOYL"/>
    <property type="match status" value="1"/>
</dbReference>
<feature type="region of interest" description="Disordered" evidence="9">
    <location>
        <begin position="49"/>
        <end position="76"/>
    </location>
</feature>
<comment type="caution">
    <text evidence="11">The sequence shown here is derived from an EMBL/GenBank/DDBJ whole genome shotgun (WGS) entry which is preliminary data.</text>
</comment>
<dbReference type="GO" id="GO:0003989">
    <property type="term" value="F:acetyl-CoA carboxylase activity"/>
    <property type="evidence" value="ECO:0007669"/>
    <property type="project" value="InterPro"/>
</dbReference>
<keyword evidence="6 8" id="KW-0275">Fatty acid biosynthesis</keyword>
<evidence type="ECO:0000256" key="6">
    <source>
        <dbReference type="ARBA" id="ARBA00023160"/>
    </source>
</evidence>
<evidence type="ECO:0000256" key="4">
    <source>
        <dbReference type="ARBA" id="ARBA00022832"/>
    </source>
</evidence>
<evidence type="ECO:0000256" key="1">
    <source>
        <dbReference type="ARBA" id="ARBA00005194"/>
    </source>
</evidence>
<dbReference type="PROSITE" id="PS00188">
    <property type="entry name" value="BIOTIN"/>
    <property type="match status" value="1"/>
</dbReference>
<reference evidence="11 12" key="1">
    <citation type="journal article" date="2015" name="Genome Announc.">
        <title>Expanding the biotechnology potential of lactobacilli through comparative genomics of 213 strains and associated genera.</title>
        <authorList>
            <person name="Sun Z."/>
            <person name="Harris H.M."/>
            <person name="McCann A."/>
            <person name="Guo C."/>
            <person name="Argimon S."/>
            <person name="Zhang W."/>
            <person name="Yang X."/>
            <person name="Jeffery I.B."/>
            <person name="Cooney J.C."/>
            <person name="Kagawa T.F."/>
            <person name="Liu W."/>
            <person name="Song Y."/>
            <person name="Salvetti E."/>
            <person name="Wrobel A."/>
            <person name="Rasinkangas P."/>
            <person name="Parkhill J."/>
            <person name="Rea M.C."/>
            <person name="O'Sullivan O."/>
            <person name="Ritari J."/>
            <person name="Douillard F.P."/>
            <person name="Paul Ross R."/>
            <person name="Yang R."/>
            <person name="Briner A.E."/>
            <person name="Felis G.E."/>
            <person name="de Vos W.M."/>
            <person name="Barrangou R."/>
            <person name="Klaenhammer T.R."/>
            <person name="Caufield P.W."/>
            <person name="Cui Y."/>
            <person name="Zhang H."/>
            <person name="O'Toole P.W."/>
        </authorList>
    </citation>
    <scope>NUCLEOTIDE SEQUENCE [LARGE SCALE GENOMIC DNA]</scope>
    <source>
        <strain evidence="11 12">DSM 5707</strain>
    </source>
</reference>
<dbReference type="GO" id="GO:0009317">
    <property type="term" value="C:acetyl-CoA carboxylase complex"/>
    <property type="evidence" value="ECO:0007669"/>
    <property type="project" value="InterPro"/>
</dbReference>
<name>A0A0R1YXL4_9LACO</name>
<proteinExistence type="predicted"/>
<evidence type="ECO:0000256" key="8">
    <source>
        <dbReference type="RuleBase" id="RU364072"/>
    </source>
</evidence>
<gene>
    <name evidence="11" type="ORF">FC51_GL001606</name>
</gene>
<dbReference type="InterPro" id="IPR001249">
    <property type="entry name" value="AcCoA_biotinCC"/>
</dbReference>
<keyword evidence="5 8" id="KW-0443">Lipid metabolism</keyword>
<sequence length="158" mass="17460">MMDEKEIERLLEKFDQSSLKNFELTQDDFKLTFSKRDEDQHAVVENTTAAGSAAVNSTGHEQKVPVQQSVPENEGAQNVSEIKAPLVGVVYFAPSPDKPVFKKQGDHVEKGDVVCVIEAMKMVNEVKSQVSGTISNILVEDGSMVEYDQPIFQVTKGE</sequence>
<evidence type="ECO:0000256" key="2">
    <source>
        <dbReference type="ARBA" id="ARBA00017562"/>
    </source>
</evidence>
<evidence type="ECO:0000256" key="3">
    <source>
        <dbReference type="ARBA" id="ARBA00022516"/>
    </source>
</evidence>
<evidence type="ECO:0000256" key="7">
    <source>
        <dbReference type="ARBA" id="ARBA00023267"/>
    </source>
</evidence>
<evidence type="ECO:0000259" key="10">
    <source>
        <dbReference type="PROSITE" id="PS50968"/>
    </source>
</evidence>
<dbReference type="PRINTS" id="PR01071">
    <property type="entry name" value="ACOABIOTINCC"/>
</dbReference>
<dbReference type="UniPathway" id="UPA00094"/>
<evidence type="ECO:0000256" key="9">
    <source>
        <dbReference type="SAM" id="MobiDB-lite"/>
    </source>
</evidence>
<keyword evidence="4 8" id="KW-0276">Fatty acid metabolism</keyword>
<protein>
    <recommendedName>
        <fullName evidence="2 8">Biotin carboxyl carrier protein of acetyl-CoA carboxylase</fullName>
    </recommendedName>
</protein>
<evidence type="ECO:0000256" key="5">
    <source>
        <dbReference type="ARBA" id="ARBA00023098"/>
    </source>
</evidence>
<dbReference type="NCBIfam" id="TIGR00531">
    <property type="entry name" value="BCCP"/>
    <property type="match status" value="1"/>
</dbReference>
<dbReference type="AlphaFoldDB" id="A0A0R1YXL4"/>